<accession>H3H2H8</accession>
<dbReference type="HOGENOM" id="CLU_732532_0_0_1"/>
<reference evidence="2" key="2">
    <citation type="submission" date="2015-06" db="UniProtKB">
        <authorList>
            <consortium name="EnsemblProtists"/>
        </authorList>
    </citation>
    <scope>IDENTIFICATION</scope>
    <source>
        <strain evidence="2">Pr102</strain>
    </source>
</reference>
<feature type="region of interest" description="Disordered" evidence="1">
    <location>
        <begin position="1"/>
        <end position="21"/>
    </location>
</feature>
<protein>
    <submittedName>
        <fullName evidence="2">Uncharacterized protein</fullName>
    </submittedName>
</protein>
<evidence type="ECO:0000313" key="2">
    <source>
        <dbReference type="EnsemblProtists" id="Phyra84586"/>
    </source>
</evidence>
<dbReference type="EnsemblProtists" id="Phyra84586">
    <property type="protein sequence ID" value="Phyra84586"/>
    <property type="gene ID" value="Phyra84586"/>
</dbReference>
<evidence type="ECO:0000256" key="1">
    <source>
        <dbReference type="SAM" id="MobiDB-lite"/>
    </source>
</evidence>
<feature type="compositionally biased region" description="Polar residues" evidence="1">
    <location>
        <begin position="1"/>
        <end position="10"/>
    </location>
</feature>
<name>H3H2H8_PHYRM</name>
<evidence type="ECO:0000313" key="3">
    <source>
        <dbReference type="Proteomes" id="UP000005238"/>
    </source>
</evidence>
<dbReference type="eggNOG" id="ENOG502S4SQ">
    <property type="taxonomic scope" value="Eukaryota"/>
</dbReference>
<sequence>MERQTDTSAGTPADGTRASNSAAEIARATPMAAIVEDPPLELTQRTRAMDRELKPWALYDLSGAKSPGSLEEMMGYFRRFRALRGKSLTGVSHDALQRSWCAMIVRWNRMHQEGSNFVAWLTSREEVVGEHSLSELRARVCKNAWESDHDCYVHVREGCTSCESSERLSEEEWLRRITEHPLSESEQSWIAKYRRTLSEVAQSTNRGVGRRGDTQRSPPPPRGRARQRSRSRSPQDRLRRRSRSPQDRLWRRSRSRSHSRIRGQHPGHPGGVRREAPTYLRLEGTRASVLGNVARSEPRAWSAYSYGYGHTYEVDLRAPQYGPRSSGYHQPSLQSAGDLRDDRARVLVAQDDVDETVNWARDAQLDAEAAEERARRAEGAAAAARQTSAELLQRTRELERRVFGAPQTAARPRERTDGSAGSMARRARREGRPVHAAPADAPGPTGL</sequence>
<reference evidence="3" key="1">
    <citation type="journal article" date="2006" name="Science">
        <title>Phytophthora genome sequences uncover evolutionary origins and mechanisms of pathogenesis.</title>
        <authorList>
            <person name="Tyler B.M."/>
            <person name="Tripathy S."/>
            <person name="Zhang X."/>
            <person name="Dehal P."/>
            <person name="Jiang R.H."/>
            <person name="Aerts A."/>
            <person name="Arredondo F.D."/>
            <person name="Baxter L."/>
            <person name="Bensasson D."/>
            <person name="Beynon J.L."/>
            <person name="Chapman J."/>
            <person name="Damasceno C.M."/>
            <person name="Dorrance A.E."/>
            <person name="Dou D."/>
            <person name="Dickerman A.W."/>
            <person name="Dubchak I.L."/>
            <person name="Garbelotto M."/>
            <person name="Gijzen M."/>
            <person name="Gordon S.G."/>
            <person name="Govers F."/>
            <person name="Grunwald N.J."/>
            <person name="Huang W."/>
            <person name="Ivors K.L."/>
            <person name="Jones R.W."/>
            <person name="Kamoun S."/>
            <person name="Krampis K."/>
            <person name="Lamour K.H."/>
            <person name="Lee M.K."/>
            <person name="McDonald W.H."/>
            <person name="Medina M."/>
            <person name="Meijer H.J."/>
            <person name="Nordberg E.K."/>
            <person name="Maclean D.J."/>
            <person name="Ospina-Giraldo M.D."/>
            <person name="Morris P.F."/>
            <person name="Phuntumart V."/>
            <person name="Putnam N.H."/>
            <person name="Rash S."/>
            <person name="Rose J.K."/>
            <person name="Sakihama Y."/>
            <person name="Salamov A.A."/>
            <person name="Savidor A."/>
            <person name="Scheuring C.F."/>
            <person name="Smith B.M."/>
            <person name="Sobral B.W."/>
            <person name="Terry A."/>
            <person name="Torto-Alalibo T.A."/>
            <person name="Win J."/>
            <person name="Xu Z."/>
            <person name="Zhang H."/>
            <person name="Grigoriev I.V."/>
            <person name="Rokhsar D.S."/>
            <person name="Boore J.L."/>
        </authorList>
    </citation>
    <scope>NUCLEOTIDE SEQUENCE [LARGE SCALE GENOMIC DNA]</scope>
    <source>
        <strain evidence="3">Pr102</strain>
    </source>
</reference>
<dbReference type="EMBL" id="DS566114">
    <property type="status" value="NOT_ANNOTATED_CDS"/>
    <property type="molecule type" value="Genomic_DNA"/>
</dbReference>
<feature type="compositionally biased region" description="Basic residues" evidence="1">
    <location>
        <begin position="251"/>
        <end position="265"/>
    </location>
</feature>
<proteinExistence type="predicted"/>
<feature type="region of interest" description="Disordered" evidence="1">
    <location>
        <begin position="399"/>
        <end position="447"/>
    </location>
</feature>
<dbReference type="Proteomes" id="UP000005238">
    <property type="component" value="Unassembled WGS sequence"/>
</dbReference>
<dbReference type="AlphaFoldDB" id="H3H2H8"/>
<feature type="region of interest" description="Disordered" evidence="1">
    <location>
        <begin position="200"/>
        <end position="275"/>
    </location>
</feature>
<keyword evidence="3" id="KW-1185">Reference proteome</keyword>
<organism evidence="2 3">
    <name type="scientific">Phytophthora ramorum</name>
    <name type="common">Sudden oak death agent</name>
    <dbReference type="NCBI Taxonomy" id="164328"/>
    <lineage>
        <taxon>Eukaryota</taxon>
        <taxon>Sar</taxon>
        <taxon>Stramenopiles</taxon>
        <taxon>Oomycota</taxon>
        <taxon>Peronosporomycetes</taxon>
        <taxon>Peronosporales</taxon>
        <taxon>Peronosporaceae</taxon>
        <taxon>Phytophthora</taxon>
    </lineage>
</organism>
<dbReference type="InParanoid" id="H3H2H8"/>